<keyword evidence="4 13" id="KW-0056">Arginine metabolism</keyword>
<dbReference type="SUPFAM" id="SSF52768">
    <property type="entry name" value="Arginase/deacetylase"/>
    <property type="match status" value="1"/>
</dbReference>
<dbReference type="EMBL" id="AGBB01000017">
    <property type="protein sequence ID" value="EGY80691.1"/>
    <property type="molecule type" value="Genomic_DNA"/>
</dbReference>
<organism evidence="14 15">
    <name type="scientific">Peptoniphilus indolicus ATCC 29427</name>
    <dbReference type="NCBI Taxonomy" id="997350"/>
    <lineage>
        <taxon>Bacteria</taxon>
        <taxon>Bacillati</taxon>
        <taxon>Bacillota</taxon>
        <taxon>Tissierellia</taxon>
        <taxon>Tissierellales</taxon>
        <taxon>Peptoniphilaceae</taxon>
        <taxon>Peptoniphilus</taxon>
    </lineage>
</organism>
<dbReference type="NCBIfam" id="TIGR01229">
    <property type="entry name" value="rocF_arginase"/>
    <property type="match status" value="1"/>
</dbReference>
<dbReference type="GO" id="GO:0030145">
    <property type="term" value="F:manganese ion binding"/>
    <property type="evidence" value="ECO:0007669"/>
    <property type="project" value="TreeGrafter"/>
</dbReference>
<dbReference type="PRINTS" id="PR00116">
    <property type="entry name" value="ARGINASE"/>
</dbReference>
<name>G4D1A2_9FIRM</name>
<gene>
    <name evidence="14" type="primary">rocF</name>
    <name evidence="14" type="ORF">HMPREF9129_0182</name>
</gene>
<reference evidence="14 15" key="1">
    <citation type="submission" date="2011-06" db="EMBL/GenBank/DDBJ databases">
        <authorList>
            <person name="Muzny D."/>
            <person name="Qin X."/>
            <person name="Deng J."/>
            <person name="Jiang H."/>
            <person name="Liu Y."/>
            <person name="Qu J."/>
            <person name="Song X.-Z."/>
            <person name="Zhang L."/>
            <person name="Thornton R."/>
            <person name="Coyle M."/>
            <person name="Francisco L."/>
            <person name="Jackson L."/>
            <person name="Javaid M."/>
            <person name="Korchina V."/>
            <person name="Kovar C."/>
            <person name="Mata R."/>
            <person name="Mathew T."/>
            <person name="Ngo R."/>
            <person name="Nguyen L."/>
            <person name="Nguyen N."/>
            <person name="Okwuonu G."/>
            <person name="Ongeri F."/>
            <person name="Pham C."/>
            <person name="Simmons D."/>
            <person name="Wilczek-Boney K."/>
            <person name="Hale W."/>
            <person name="Jakkamsetti A."/>
            <person name="Pham P."/>
            <person name="Ruth R."/>
            <person name="San Lucas F."/>
            <person name="Warren J."/>
            <person name="Zhang J."/>
            <person name="Zhao Z."/>
            <person name="Zhou C."/>
            <person name="Zhu D."/>
            <person name="Lee S."/>
            <person name="Bess C."/>
            <person name="Blankenburg K."/>
            <person name="Forbes L."/>
            <person name="Fu Q."/>
            <person name="Gubbala S."/>
            <person name="Hirani K."/>
            <person name="Jayaseelan J.C."/>
            <person name="Lara F."/>
            <person name="Munidasa M."/>
            <person name="Palculict T."/>
            <person name="Patil S."/>
            <person name="Pu L.-L."/>
            <person name="Saada N."/>
            <person name="Tang L."/>
            <person name="Weissenberger G."/>
            <person name="Zhu Y."/>
            <person name="Hemphill L."/>
            <person name="Shang Y."/>
            <person name="Youmans B."/>
            <person name="Ayvaz T."/>
            <person name="Ross M."/>
            <person name="Santibanez J."/>
            <person name="Aqrawi P."/>
            <person name="Gross S."/>
            <person name="Joshi V."/>
            <person name="Fowler G."/>
            <person name="Nazareth L."/>
            <person name="Reid J."/>
            <person name="Worley K."/>
            <person name="Petrosino J."/>
            <person name="Highlander S."/>
            <person name="Gibbs R."/>
        </authorList>
    </citation>
    <scope>NUCLEOTIDE SEQUENCE [LARGE SCALE GENOMIC DNA]</scope>
    <source>
        <strain evidence="14 15">ATCC 29427</strain>
    </source>
</reference>
<evidence type="ECO:0000256" key="3">
    <source>
        <dbReference type="ARBA" id="ARBA00018123"/>
    </source>
</evidence>
<comment type="cofactor">
    <cofactor evidence="10 13">
        <name>Mn(2+)</name>
        <dbReference type="ChEBI" id="CHEBI:29035"/>
    </cofactor>
    <text evidence="10 13">Binds 2 manganese ions per subunit.</text>
</comment>
<comment type="caution">
    <text evidence="14">The sequence shown here is derived from an EMBL/GenBank/DDBJ whole genome shotgun (WGS) entry which is preliminary data.</text>
</comment>
<dbReference type="STRING" id="997350.HMPREF9129_0182"/>
<dbReference type="PROSITE" id="PS01053">
    <property type="entry name" value="ARGINASE_1"/>
    <property type="match status" value="1"/>
</dbReference>
<evidence type="ECO:0000256" key="10">
    <source>
        <dbReference type="PIRSR" id="PIRSR036979-1"/>
    </source>
</evidence>
<dbReference type="PANTHER" id="PTHR43782">
    <property type="entry name" value="ARGINASE"/>
    <property type="match status" value="1"/>
</dbReference>
<comment type="pathway">
    <text evidence="1">Nitrogen metabolism; urea cycle; L-ornithine and urea from L-arginine: step 1/1.</text>
</comment>
<dbReference type="InterPro" id="IPR006035">
    <property type="entry name" value="Ureohydrolase"/>
</dbReference>
<dbReference type="InterPro" id="IPR020855">
    <property type="entry name" value="Ureohydrolase_Mn_BS"/>
</dbReference>
<feature type="binding site" evidence="10">
    <location>
        <position position="232"/>
    </location>
    <ligand>
        <name>Mn(2+)</name>
        <dbReference type="ChEBI" id="CHEBI:29035"/>
        <label>2</label>
    </ligand>
</feature>
<dbReference type="GO" id="GO:0005737">
    <property type="term" value="C:cytoplasm"/>
    <property type="evidence" value="ECO:0007669"/>
    <property type="project" value="TreeGrafter"/>
</dbReference>
<evidence type="ECO:0000256" key="12">
    <source>
        <dbReference type="RuleBase" id="RU003684"/>
    </source>
</evidence>
<keyword evidence="7 10" id="KW-0464">Manganese</keyword>
<evidence type="ECO:0000256" key="2">
    <source>
        <dbReference type="ARBA" id="ARBA00012168"/>
    </source>
</evidence>
<comment type="catalytic activity">
    <reaction evidence="8 13">
        <text>L-arginine + H2O = urea + L-ornithine</text>
        <dbReference type="Rhea" id="RHEA:20569"/>
        <dbReference type="ChEBI" id="CHEBI:15377"/>
        <dbReference type="ChEBI" id="CHEBI:16199"/>
        <dbReference type="ChEBI" id="CHEBI:32682"/>
        <dbReference type="ChEBI" id="CHEBI:46911"/>
        <dbReference type="EC" id="3.5.3.1"/>
    </reaction>
</comment>
<evidence type="ECO:0000256" key="13">
    <source>
        <dbReference type="RuleBase" id="RU361159"/>
    </source>
</evidence>
<evidence type="ECO:0000256" key="11">
    <source>
        <dbReference type="PROSITE-ProRule" id="PRU00742"/>
    </source>
</evidence>
<evidence type="ECO:0000256" key="5">
    <source>
        <dbReference type="ARBA" id="ARBA00022723"/>
    </source>
</evidence>
<evidence type="ECO:0000256" key="1">
    <source>
        <dbReference type="ARBA" id="ARBA00005098"/>
    </source>
</evidence>
<dbReference type="UniPathway" id="UPA00158">
    <property type="reaction ID" value="UER00270"/>
</dbReference>
<dbReference type="Gene3D" id="3.40.800.10">
    <property type="entry name" value="Ureohydrolase domain"/>
    <property type="match status" value="1"/>
</dbReference>
<protein>
    <recommendedName>
        <fullName evidence="3 9">Arginase</fullName>
        <ecNumber evidence="2 9">3.5.3.1</ecNumber>
    </recommendedName>
</protein>
<accession>G4D1A2</accession>
<dbReference type="GO" id="GO:0000050">
    <property type="term" value="P:urea cycle"/>
    <property type="evidence" value="ECO:0007669"/>
    <property type="project" value="UniProtKB-UniPathway"/>
</dbReference>
<dbReference type="Proteomes" id="UP000003422">
    <property type="component" value="Unassembled WGS sequence"/>
</dbReference>
<evidence type="ECO:0000256" key="6">
    <source>
        <dbReference type="ARBA" id="ARBA00022801"/>
    </source>
</evidence>
<comment type="similarity">
    <text evidence="11 12">Belongs to the arginase family.</text>
</comment>
<feature type="binding site" evidence="10">
    <location>
        <position position="230"/>
    </location>
    <ligand>
        <name>Mn(2+)</name>
        <dbReference type="ChEBI" id="CHEBI:29035"/>
        <label>1</label>
    </ligand>
</feature>
<keyword evidence="15" id="KW-1185">Reference proteome</keyword>
<evidence type="ECO:0000313" key="15">
    <source>
        <dbReference type="Proteomes" id="UP000003422"/>
    </source>
</evidence>
<dbReference type="Pfam" id="PF00491">
    <property type="entry name" value="Arginase"/>
    <property type="match status" value="1"/>
</dbReference>
<feature type="binding site" evidence="10">
    <location>
        <position position="128"/>
    </location>
    <ligand>
        <name>Mn(2+)</name>
        <dbReference type="ChEBI" id="CHEBI:29035"/>
        <label>1</label>
    </ligand>
</feature>
<dbReference type="InterPro" id="IPR014033">
    <property type="entry name" value="Arginase"/>
</dbReference>
<dbReference type="GO" id="GO:0006525">
    <property type="term" value="P:arginine metabolic process"/>
    <property type="evidence" value="ECO:0007669"/>
    <property type="project" value="UniProtKB-KW"/>
</dbReference>
<feature type="binding site" evidence="10">
    <location>
        <position position="132"/>
    </location>
    <ligand>
        <name>Mn(2+)</name>
        <dbReference type="ChEBI" id="CHEBI:29035"/>
        <label>1</label>
    </ligand>
</feature>
<dbReference type="OrthoDB" id="9788689at2"/>
<evidence type="ECO:0000256" key="7">
    <source>
        <dbReference type="ARBA" id="ARBA00023211"/>
    </source>
</evidence>
<evidence type="ECO:0000313" key="14">
    <source>
        <dbReference type="EMBL" id="EGY80691.1"/>
    </source>
</evidence>
<dbReference type="PIRSF" id="PIRSF036979">
    <property type="entry name" value="Arginase"/>
    <property type="match status" value="1"/>
</dbReference>
<dbReference type="CDD" id="cd09989">
    <property type="entry name" value="Arginase"/>
    <property type="match status" value="1"/>
</dbReference>
<dbReference type="eggNOG" id="COG0010">
    <property type="taxonomic scope" value="Bacteria"/>
</dbReference>
<dbReference type="GO" id="GO:0004053">
    <property type="term" value="F:arginase activity"/>
    <property type="evidence" value="ECO:0007669"/>
    <property type="project" value="UniProtKB-UniRule"/>
</dbReference>
<feature type="binding site" evidence="10">
    <location>
        <position position="105"/>
    </location>
    <ligand>
        <name>Mn(2+)</name>
        <dbReference type="ChEBI" id="CHEBI:29035"/>
        <label>1</label>
    </ligand>
</feature>
<dbReference type="FunFam" id="3.40.800.10:FF:000012">
    <property type="entry name" value="Arginase"/>
    <property type="match status" value="1"/>
</dbReference>
<keyword evidence="6 12" id="KW-0378">Hydrolase</keyword>
<evidence type="ECO:0000256" key="8">
    <source>
        <dbReference type="ARBA" id="ARBA00047391"/>
    </source>
</evidence>
<dbReference type="EC" id="3.5.3.1" evidence="2 9"/>
<keyword evidence="5 10" id="KW-0479">Metal-binding</keyword>
<dbReference type="PATRIC" id="fig|997350.3.peg.177"/>
<evidence type="ECO:0000256" key="9">
    <source>
        <dbReference type="NCBIfam" id="TIGR01229"/>
    </source>
</evidence>
<dbReference type="HOGENOM" id="CLU_039478_6_1_9"/>
<evidence type="ECO:0000256" key="4">
    <source>
        <dbReference type="ARBA" id="ARBA00022503"/>
    </source>
</evidence>
<dbReference type="PANTHER" id="PTHR43782:SF3">
    <property type="entry name" value="ARGINASE"/>
    <property type="match status" value="1"/>
</dbReference>
<dbReference type="PROSITE" id="PS51409">
    <property type="entry name" value="ARGINASE_2"/>
    <property type="match status" value="1"/>
</dbReference>
<feature type="binding site" evidence="10">
    <location>
        <position position="130"/>
    </location>
    <ligand>
        <name>Mn(2+)</name>
        <dbReference type="ChEBI" id="CHEBI:29035"/>
        <label>1</label>
    </ligand>
</feature>
<sequence length="303" mass="33275">MKKGEIMNKNISVIGAPLDMGGVRQGSRFAPDTLRLLGLIDKIKRLGLDIDRDFNLDVKNGYKLEKSEDNLNHLDMILEQLDILFESVKNQMEEGRLPLVIGGDHTTVLGTMKGVLNNYPNAGLIYFDAHADINTTETSPSGNIHGMPIAALIGMGDERLKAVGGNLTLNPENIVYVGLRDLDNGEKEILKENNIKCYTIADIDQLGMGRVMDEALEYLKNTDGVHVSFDVDCLDPIFAPGTGIHLFGGLNFREARLGLEKCHASGKVLSLEFVELNPLLDYDNKTAELLIELICAGLGEVRL</sequence>
<dbReference type="InterPro" id="IPR023696">
    <property type="entry name" value="Ureohydrolase_dom_sf"/>
</dbReference>
<proteinExistence type="inferred from homology"/>
<dbReference type="AlphaFoldDB" id="G4D1A2"/>